<keyword evidence="3" id="KW-0560">Oxidoreductase</keyword>
<dbReference type="RefSeq" id="WP_188966160.1">
    <property type="nucleotide sequence ID" value="NZ_BMKW01000003.1"/>
</dbReference>
<dbReference type="GO" id="GO:0043115">
    <property type="term" value="F:precorrin-2 dehydrogenase activity"/>
    <property type="evidence" value="ECO:0007669"/>
    <property type="project" value="UniProtKB-EC"/>
</dbReference>
<evidence type="ECO:0000256" key="3">
    <source>
        <dbReference type="ARBA" id="ARBA00023002"/>
    </source>
</evidence>
<dbReference type="NCBIfam" id="TIGR01470">
    <property type="entry name" value="cysG_Nterm"/>
    <property type="match status" value="1"/>
</dbReference>
<dbReference type="EMBL" id="BMKW01000003">
    <property type="protein sequence ID" value="GGJ07616.1"/>
    <property type="molecule type" value="Genomic_DNA"/>
</dbReference>
<organism evidence="6 7">
    <name type="scientific">Neoroseomonas lacus</name>
    <dbReference type="NCBI Taxonomy" id="287609"/>
    <lineage>
        <taxon>Bacteria</taxon>
        <taxon>Pseudomonadati</taxon>
        <taxon>Pseudomonadota</taxon>
        <taxon>Alphaproteobacteria</taxon>
        <taxon>Acetobacterales</taxon>
        <taxon>Acetobacteraceae</taxon>
        <taxon>Neoroseomonas</taxon>
    </lineage>
</organism>
<keyword evidence="5" id="KW-0627">Porphyrin biosynthesis</keyword>
<sequence length="201" mass="21208">MLPLIHLPGTPTLLAGRGPAFLKRLDLLESAGMADLSVHTDAADEALTERLGARLHPALPTDSEIDGARLLFVAGLDDAESGRLAAAARARRIPVNVEDVPAQCDVHVPALVRRGDLLLSVSTGGGAPALAAAIRGWLEDSFGVEWADRLQEVAALRTRLRSDGAMPAEVIRRVRDHLAVSDWAPLAAGPRCRHAAPPSNA</sequence>
<dbReference type="PANTHER" id="PTHR35330">
    <property type="entry name" value="SIROHEME BIOSYNTHESIS PROTEIN MET8"/>
    <property type="match status" value="1"/>
</dbReference>
<keyword evidence="7" id="KW-1185">Reference proteome</keyword>
<comment type="caution">
    <text evidence="6">The sequence shown here is derived from an EMBL/GenBank/DDBJ whole genome shotgun (WGS) entry which is preliminary data.</text>
</comment>
<reference evidence="6" key="2">
    <citation type="submission" date="2020-09" db="EMBL/GenBank/DDBJ databases">
        <authorList>
            <person name="Sun Q."/>
            <person name="Zhou Y."/>
        </authorList>
    </citation>
    <scope>NUCLEOTIDE SEQUENCE</scope>
    <source>
        <strain evidence="6">CGMCC 1.3617</strain>
    </source>
</reference>
<evidence type="ECO:0000256" key="5">
    <source>
        <dbReference type="ARBA" id="ARBA00023244"/>
    </source>
</evidence>
<dbReference type="GO" id="GO:0019354">
    <property type="term" value="P:siroheme biosynthetic process"/>
    <property type="evidence" value="ECO:0007669"/>
    <property type="project" value="InterPro"/>
</dbReference>
<dbReference type="Pfam" id="PF13241">
    <property type="entry name" value="NAD_binding_7"/>
    <property type="match status" value="1"/>
</dbReference>
<comment type="pathway">
    <text evidence="1">Porphyrin-containing compound metabolism; siroheme biosynthesis; sirohydrochlorin from precorrin-2: step 1/1.</text>
</comment>
<evidence type="ECO:0000313" key="6">
    <source>
        <dbReference type="EMBL" id="GGJ07616.1"/>
    </source>
</evidence>
<keyword evidence="4" id="KW-0520">NAD</keyword>
<gene>
    <name evidence="6" type="ORF">GCM10011320_13220</name>
</gene>
<reference evidence="6" key="1">
    <citation type="journal article" date="2014" name="Int. J. Syst. Evol. Microbiol.">
        <title>Complete genome sequence of Corynebacterium casei LMG S-19264T (=DSM 44701T), isolated from a smear-ripened cheese.</title>
        <authorList>
            <consortium name="US DOE Joint Genome Institute (JGI-PGF)"/>
            <person name="Walter F."/>
            <person name="Albersmeier A."/>
            <person name="Kalinowski J."/>
            <person name="Ruckert C."/>
        </authorList>
    </citation>
    <scope>NUCLEOTIDE SEQUENCE</scope>
    <source>
        <strain evidence="6">CGMCC 1.3617</strain>
    </source>
</reference>
<dbReference type="GO" id="GO:0004325">
    <property type="term" value="F:ferrochelatase activity"/>
    <property type="evidence" value="ECO:0007669"/>
    <property type="project" value="InterPro"/>
</dbReference>
<accession>A0A917KDD1</accession>
<name>A0A917KDD1_9PROT</name>
<protein>
    <recommendedName>
        <fullName evidence="2">precorrin-2 dehydrogenase</fullName>
        <ecNumber evidence="2">1.3.1.76</ecNumber>
    </recommendedName>
</protein>
<dbReference type="PANTHER" id="PTHR35330:SF1">
    <property type="entry name" value="SIROHEME BIOSYNTHESIS PROTEIN MET8"/>
    <property type="match status" value="1"/>
</dbReference>
<dbReference type="Gene3D" id="3.40.50.720">
    <property type="entry name" value="NAD(P)-binding Rossmann-like Domain"/>
    <property type="match status" value="1"/>
</dbReference>
<dbReference type="InterPro" id="IPR028161">
    <property type="entry name" value="Met8-like"/>
</dbReference>
<evidence type="ECO:0000313" key="7">
    <source>
        <dbReference type="Proteomes" id="UP000661507"/>
    </source>
</evidence>
<dbReference type="Proteomes" id="UP000661507">
    <property type="component" value="Unassembled WGS sequence"/>
</dbReference>
<evidence type="ECO:0000256" key="1">
    <source>
        <dbReference type="ARBA" id="ARBA00005010"/>
    </source>
</evidence>
<evidence type="ECO:0000256" key="4">
    <source>
        <dbReference type="ARBA" id="ARBA00023027"/>
    </source>
</evidence>
<dbReference type="EC" id="1.3.1.76" evidence="2"/>
<dbReference type="InterPro" id="IPR006367">
    <property type="entry name" value="Sirohaem_synthase_N"/>
</dbReference>
<proteinExistence type="predicted"/>
<dbReference type="SUPFAM" id="SSF75615">
    <property type="entry name" value="Siroheme synthase middle domains-like"/>
    <property type="match status" value="1"/>
</dbReference>
<evidence type="ECO:0000256" key="2">
    <source>
        <dbReference type="ARBA" id="ARBA00012400"/>
    </source>
</evidence>
<dbReference type="Gene3D" id="3.30.160.110">
    <property type="entry name" value="Siroheme synthase, domain 2"/>
    <property type="match status" value="1"/>
</dbReference>
<dbReference type="AlphaFoldDB" id="A0A917KDD1"/>